<dbReference type="PROSITE" id="PS51201">
    <property type="entry name" value="RCK_N"/>
    <property type="match status" value="1"/>
</dbReference>
<dbReference type="InterPro" id="IPR006037">
    <property type="entry name" value="RCK_C"/>
</dbReference>
<dbReference type="GO" id="GO:0005886">
    <property type="term" value="C:plasma membrane"/>
    <property type="evidence" value="ECO:0007669"/>
    <property type="project" value="UniProtKB-SubCell"/>
</dbReference>
<dbReference type="Gene3D" id="1.10.287.70">
    <property type="match status" value="1"/>
</dbReference>
<keyword evidence="2" id="KW-0812">Transmembrane</keyword>
<dbReference type="AlphaFoldDB" id="D0LZP9"/>
<evidence type="ECO:0000256" key="2">
    <source>
        <dbReference type="SAM" id="Phobius"/>
    </source>
</evidence>
<dbReference type="InterPro" id="IPR050721">
    <property type="entry name" value="Trk_Ktr_HKT_K-transport"/>
</dbReference>
<dbReference type="RefSeq" id="WP_012830620.1">
    <property type="nucleotide sequence ID" value="NC_013440.1"/>
</dbReference>
<dbReference type="SUPFAM" id="SSF81324">
    <property type="entry name" value="Voltage-gated potassium channels"/>
    <property type="match status" value="1"/>
</dbReference>
<dbReference type="Pfam" id="PF02080">
    <property type="entry name" value="TrkA_C"/>
    <property type="match status" value="1"/>
</dbReference>
<accession>D0LZP9</accession>
<keyword evidence="6" id="KW-1185">Reference proteome</keyword>
<dbReference type="PANTHER" id="PTHR43833:SF9">
    <property type="entry name" value="POTASSIUM CHANNEL PROTEIN YUGO-RELATED"/>
    <property type="match status" value="1"/>
</dbReference>
<dbReference type="InterPro" id="IPR013099">
    <property type="entry name" value="K_chnl_dom"/>
</dbReference>
<keyword evidence="2" id="KW-1133">Transmembrane helix</keyword>
<dbReference type="eggNOG" id="COG0490">
    <property type="taxonomic scope" value="Bacteria"/>
</dbReference>
<reference evidence="5 6" key="1">
    <citation type="journal article" date="2010" name="Stand. Genomic Sci.">
        <title>Complete genome sequence of Haliangium ochraceum type strain (SMP-2).</title>
        <authorList>
            <consortium name="US DOE Joint Genome Institute (JGI-PGF)"/>
            <person name="Ivanova N."/>
            <person name="Daum C."/>
            <person name="Lang E."/>
            <person name="Abt B."/>
            <person name="Kopitz M."/>
            <person name="Saunders E."/>
            <person name="Lapidus A."/>
            <person name="Lucas S."/>
            <person name="Glavina Del Rio T."/>
            <person name="Nolan M."/>
            <person name="Tice H."/>
            <person name="Copeland A."/>
            <person name="Cheng J.F."/>
            <person name="Chen F."/>
            <person name="Bruce D."/>
            <person name="Goodwin L."/>
            <person name="Pitluck S."/>
            <person name="Mavromatis K."/>
            <person name="Pati A."/>
            <person name="Mikhailova N."/>
            <person name="Chen A."/>
            <person name="Palaniappan K."/>
            <person name="Land M."/>
            <person name="Hauser L."/>
            <person name="Chang Y.J."/>
            <person name="Jeffries C.D."/>
            <person name="Detter J.C."/>
            <person name="Brettin T."/>
            <person name="Rohde M."/>
            <person name="Goker M."/>
            <person name="Bristow J."/>
            <person name="Markowitz V."/>
            <person name="Eisen J.A."/>
            <person name="Hugenholtz P."/>
            <person name="Kyrpides N.C."/>
            <person name="Klenk H.P."/>
        </authorList>
    </citation>
    <scope>NUCLEOTIDE SEQUENCE [LARGE SCALE GENOMIC DNA]</scope>
    <source>
        <strain evidence="6">DSM 14365 / CIP 107738 / JCM 11303 / AJ 13395 / SMP-2</strain>
    </source>
</reference>
<feature type="transmembrane region" description="Helical" evidence="2">
    <location>
        <begin position="16"/>
        <end position="37"/>
    </location>
</feature>
<feature type="domain" description="RCK N-terminal" evidence="3">
    <location>
        <begin position="116"/>
        <end position="233"/>
    </location>
</feature>
<feature type="transmembrane region" description="Helical" evidence="2">
    <location>
        <begin position="71"/>
        <end position="95"/>
    </location>
</feature>
<dbReference type="SUPFAM" id="SSF116726">
    <property type="entry name" value="TrkA C-terminal domain-like"/>
    <property type="match status" value="1"/>
</dbReference>
<dbReference type="eggNOG" id="COG1226">
    <property type="taxonomic scope" value="Bacteria"/>
</dbReference>
<evidence type="ECO:0000313" key="6">
    <source>
        <dbReference type="Proteomes" id="UP000001880"/>
    </source>
</evidence>
<evidence type="ECO:0000259" key="4">
    <source>
        <dbReference type="PROSITE" id="PS51202"/>
    </source>
</evidence>
<comment type="subcellular location">
    <subcellularLocation>
        <location evidence="1">Cell membrane</location>
        <topology evidence="1">Multi-pass membrane protein</topology>
    </subcellularLocation>
</comment>
<gene>
    <name evidence="5" type="ordered locus">Hoch_5545</name>
</gene>
<dbReference type="EMBL" id="CP001804">
    <property type="protein sequence ID" value="ACY18028.1"/>
    <property type="molecule type" value="Genomic_DNA"/>
</dbReference>
<dbReference type="GO" id="GO:0008324">
    <property type="term" value="F:monoatomic cation transmembrane transporter activity"/>
    <property type="evidence" value="ECO:0007669"/>
    <property type="project" value="InterPro"/>
</dbReference>
<evidence type="ECO:0000259" key="3">
    <source>
        <dbReference type="PROSITE" id="PS51201"/>
    </source>
</evidence>
<keyword evidence="2" id="KW-0472">Membrane</keyword>
<dbReference type="Proteomes" id="UP000001880">
    <property type="component" value="Chromosome"/>
</dbReference>
<evidence type="ECO:0000313" key="5">
    <source>
        <dbReference type="EMBL" id="ACY18028.1"/>
    </source>
</evidence>
<dbReference type="GO" id="GO:0006813">
    <property type="term" value="P:potassium ion transport"/>
    <property type="evidence" value="ECO:0007669"/>
    <property type="project" value="InterPro"/>
</dbReference>
<evidence type="ECO:0000256" key="1">
    <source>
        <dbReference type="ARBA" id="ARBA00004651"/>
    </source>
</evidence>
<name>D0LZP9_HALO1</name>
<proteinExistence type="predicted"/>
<dbReference type="PANTHER" id="PTHR43833">
    <property type="entry name" value="POTASSIUM CHANNEL PROTEIN 2-RELATED-RELATED"/>
    <property type="match status" value="1"/>
</dbReference>
<dbReference type="InterPro" id="IPR036721">
    <property type="entry name" value="RCK_C_sf"/>
</dbReference>
<dbReference type="Pfam" id="PF02254">
    <property type="entry name" value="TrkA_N"/>
    <property type="match status" value="1"/>
</dbReference>
<dbReference type="Pfam" id="PF07885">
    <property type="entry name" value="Ion_trans_2"/>
    <property type="match status" value="1"/>
</dbReference>
<dbReference type="HOGENOM" id="CLU_050982_0_1_7"/>
<organism evidence="5 6">
    <name type="scientific">Haliangium ochraceum (strain DSM 14365 / JCM 11303 / SMP-2)</name>
    <dbReference type="NCBI Taxonomy" id="502025"/>
    <lineage>
        <taxon>Bacteria</taxon>
        <taxon>Pseudomonadati</taxon>
        <taxon>Myxococcota</taxon>
        <taxon>Polyangia</taxon>
        <taxon>Haliangiales</taxon>
        <taxon>Kofleriaceae</taxon>
        <taxon>Haliangium</taxon>
    </lineage>
</organism>
<dbReference type="InterPro" id="IPR036291">
    <property type="entry name" value="NAD(P)-bd_dom_sf"/>
</dbReference>
<dbReference type="PROSITE" id="PS51202">
    <property type="entry name" value="RCK_C"/>
    <property type="match status" value="1"/>
</dbReference>
<dbReference type="Gene3D" id="3.40.50.720">
    <property type="entry name" value="NAD(P)-binding Rossmann-like Domain"/>
    <property type="match status" value="1"/>
</dbReference>
<protein>
    <submittedName>
        <fullName evidence="5">TrkA-N domain protein</fullName>
    </submittedName>
</protein>
<sequence>MPIFYPMPSGSPGKRVGLAVSVLAVLTIVGTSGFMFIEDLDLLEGLYMTVTTLSTVGYGEVHPFSPAGRGFATGLIVFGLGTALYTVGAVGEYFIEGRLGGLLHQRAMNRTLDQLEQHVILCGFGRLGHVVADELLRSGAQLVVIDSDPELEPTLMTKGLPYLIDSALEEEALTRAGIARARAIVITTPTDADSVFVTLSARQLNPELVIYARAESETGARRLRLAGAHQVIQPHLIGGQRIANALLRPAVVDFIELSSPGSGPEIDMEELVVGPGSMLDGHGVEALSFANIEAVVVAVQRPGEPMRVSPSTNQRYRAGDRVVVVGERAELRRLATRAQGS</sequence>
<dbReference type="KEGG" id="hoh:Hoch_5545"/>
<dbReference type="STRING" id="502025.Hoch_5545"/>
<feature type="domain" description="RCK C-terminal" evidence="4">
    <location>
        <begin position="252"/>
        <end position="340"/>
    </location>
</feature>
<dbReference type="SUPFAM" id="SSF51735">
    <property type="entry name" value="NAD(P)-binding Rossmann-fold domains"/>
    <property type="match status" value="1"/>
</dbReference>
<dbReference type="InterPro" id="IPR003148">
    <property type="entry name" value="RCK_N"/>
</dbReference>
<dbReference type="Gene3D" id="3.30.70.1450">
    <property type="entry name" value="Regulator of K+ conductance, C-terminal domain"/>
    <property type="match status" value="1"/>
</dbReference>